<proteinExistence type="predicted"/>
<dbReference type="GO" id="GO:0016616">
    <property type="term" value="F:oxidoreductase activity, acting on the CH-OH group of donors, NAD or NADP as acceptor"/>
    <property type="evidence" value="ECO:0007669"/>
    <property type="project" value="InterPro"/>
</dbReference>
<feature type="domain" description="D-isomer specific 2-hydroxyacid dehydrogenase catalytic" evidence="1">
    <location>
        <begin position="7"/>
        <end position="107"/>
    </location>
</feature>
<feature type="non-terminal residue" evidence="2">
    <location>
        <position position="112"/>
    </location>
</feature>
<dbReference type="Gene3D" id="3.40.50.720">
    <property type="entry name" value="NAD(P)-binding Rossmann-like Domain"/>
    <property type="match status" value="1"/>
</dbReference>
<organism evidence="2 3">
    <name type="scientific">Candidatus Segetimicrobium genomatis</name>
    <dbReference type="NCBI Taxonomy" id="2569760"/>
    <lineage>
        <taxon>Bacteria</taxon>
        <taxon>Bacillati</taxon>
        <taxon>Candidatus Sysuimicrobiota</taxon>
        <taxon>Candidatus Sysuimicrobiia</taxon>
        <taxon>Candidatus Sysuimicrobiales</taxon>
        <taxon>Candidatus Segetimicrobiaceae</taxon>
        <taxon>Candidatus Segetimicrobium</taxon>
    </lineage>
</organism>
<dbReference type="EMBL" id="VBAM01000136">
    <property type="protein sequence ID" value="TMJ13933.1"/>
    <property type="molecule type" value="Genomic_DNA"/>
</dbReference>
<dbReference type="GO" id="GO:0051287">
    <property type="term" value="F:NAD binding"/>
    <property type="evidence" value="ECO:0007669"/>
    <property type="project" value="InterPro"/>
</dbReference>
<comment type="caution">
    <text evidence="2">The sequence shown here is derived from an EMBL/GenBank/DDBJ whole genome shotgun (WGS) entry which is preliminary data.</text>
</comment>
<dbReference type="PANTHER" id="PTHR42938">
    <property type="entry name" value="FORMATE DEHYDROGENASE 1"/>
    <property type="match status" value="1"/>
</dbReference>
<protein>
    <submittedName>
        <fullName evidence="2">Phosphoglycerate dehydrogenase</fullName>
    </submittedName>
</protein>
<sequence>MTAPVRVLVADGLAEEGLARLRGTGEVVVRAGLTESELADQLPGMDAVIVRSRTRVSAAALARADGLRAIGRAGVGVDNIDVEAATRRGILVLNTPGSSTIAAAEHTMAMLL</sequence>
<accession>A0A537M0X4</accession>
<dbReference type="PANTHER" id="PTHR42938:SF47">
    <property type="entry name" value="HYDROXYPYRUVATE REDUCTASE"/>
    <property type="match status" value="1"/>
</dbReference>
<evidence type="ECO:0000313" key="3">
    <source>
        <dbReference type="Proteomes" id="UP000320393"/>
    </source>
</evidence>
<dbReference type="SUPFAM" id="SSF52283">
    <property type="entry name" value="Formate/glycerate dehydrogenase catalytic domain-like"/>
    <property type="match status" value="1"/>
</dbReference>
<name>A0A537M0X4_9BACT</name>
<gene>
    <name evidence="2" type="ORF">E6H02_04290</name>
</gene>
<dbReference type="InterPro" id="IPR006139">
    <property type="entry name" value="D-isomer_2_OHA_DH_cat_dom"/>
</dbReference>
<evidence type="ECO:0000259" key="1">
    <source>
        <dbReference type="Pfam" id="PF00389"/>
    </source>
</evidence>
<dbReference type="Proteomes" id="UP000320393">
    <property type="component" value="Unassembled WGS sequence"/>
</dbReference>
<reference evidence="2 3" key="1">
    <citation type="journal article" date="2019" name="Nat. Microbiol.">
        <title>Mediterranean grassland soil C-N compound turnover is dependent on rainfall and depth, and is mediated by genomically divergent microorganisms.</title>
        <authorList>
            <person name="Diamond S."/>
            <person name="Andeer P.F."/>
            <person name="Li Z."/>
            <person name="Crits-Christoph A."/>
            <person name="Burstein D."/>
            <person name="Anantharaman K."/>
            <person name="Lane K.R."/>
            <person name="Thomas B.C."/>
            <person name="Pan C."/>
            <person name="Northen T.R."/>
            <person name="Banfield J.F."/>
        </authorList>
    </citation>
    <scope>NUCLEOTIDE SEQUENCE [LARGE SCALE GENOMIC DNA]</scope>
    <source>
        <strain evidence="2">NP_5</strain>
    </source>
</reference>
<evidence type="ECO:0000313" key="2">
    <source>
        <dbReference type="EMBL" id="TMJ13933.1"/>
    </source>
</evidence>
<dbReference type="AlphaFoldDB" id="A0A537M0X4"/>
<dbReference type="Pfam" id="PF00389">
    <property type="entry name" value="2-Hacid_dh"/>
    <property type="match status" value="1"/>
</dbReference>